<evidence type="ECO:0000313" key="2">
    <source>
        <dbReference type="EMBL" id="KTB41865.1"/>
    </source>
</evidence>
<accession>A0A0W0FZW5</accession>
<feature type="domain" description="F-box" evidence="1">
    <location>
        <begin position="5"/>
        <end position="64"/>
    </location>
</feature>
<evidence type="ECO:0000313" key="3">
    <source>
        <dbReference type="Proteomes" id="UP000054988"/>
    </source>
</evidence>
<dbReference type="InterPro" id="IPR032675">
    <property type="entry name" value="LRR_dom_sf"/>
</dbReference>
<reference evidence="2 3" key="1">
    <citation type="submission" date="2015-12" db="EMBL/GenBank/DDBJ databases">
        <title>Draft genome sequence of Moniliophthora roreri, the causal agent of frosty pod rot of cacao.</title>
        <authorList>
            <person name="Aime M.C."/>
            <person name="Diaz-Valderrama J.R."/>
            <person name="Kijpornyongpan T."/>
            <person name="Phillips-Mora W."/>
        </authorList>
    </citation>
    <scope>NUCLEOTIDE SEQUENCE [LARGE SCALE GENOMIC DNA]</scope>
    <source>
        <strain evidence="2 3">MCA 2952</strain>
    </source>
</reference>
<dbReference type="EMBL" id="LATX01001424">
    <property type="protein sequence ID" value="KTB41865.1"/>
    <property type="molecule type" value="Genomic_DNA"/>
</dbReference>
<dbReference type="Proteomes" id="UP000054988">
    <property type="component" value="Unassembled WGS sequence"/>
</dbReference>
<gene>
    <name evidence="2" type="ORF">WG66_5657</name>
</gene>
<dbReference type="AlphaFoldDB" id="A0A0W0FZW5"/>
<sequence length="513" mass="57567">MNFGLPNELLAYIFTLCTKYEGALYLPSTSDTLYESQALTLAAVCTYWRALALDTPRMWSCIVISPSRSRDKVSASGSRDKHLFRLHLERSRDAPISLSLPDPDSTNNEGTQWIWDTLTKYTRRIKHLTFSLGPREWMFGDILQTLSSSHPEFTSLESTITRHCPGQPQTLVLDCSLPRLHTLSVYNEPPSHPEKQIETDFTKILAFPWTQITTLSFNLFPSTDVDGIISFCPELHALYICVSGDGSNGRALGNGPIMAPKLQKLTIYLQTTGTTIATYHLATNLLDRFICPKLEELSLKTMDLVRWRLPSDDISATNPLEDFIYRSGCTLRQLTLDNVPIPLDTLPWSLFKCLRSLVVGECMFFLSEVPSTLCVKDLLHGLVLPANRIPAGLGLDRVHGGTVFRPQHFARSILPDLKELKVVAGGEAVESLQKVVASRSRIPGRNLESVCLILSRLKERGKYMEVERLQQAAPTRLTVRVGTSNMGGKSVDIARSMYTTRFRTGSDVWDEWE</sequence>
<dbReference type="InterPro" id="IPR001810">
    <property type="entry name" value="F-box_dom"/>
</dbReference>
<comment type="caution">
    <text evidence="2">The sequence shown here is derived from an EMBL/GenBank/DDBJ whole genome shotgun (WGS) entry which is preliminary data.</text>
</comment>
<dbReference type="Gene3D" id="3.80.10.10">
    <property type="entry name" value="Ribonuclease Inhibitor"/>
    <property type="match status" value="1"/>
</dbReference>
<evidence type="ECO:0000259" key="1">
    <source>
        <dbReference type="Pfam" id="PF12937"/>
    </source>
</evidence>
<organism evidence="2 3">
    <name type="scientific">Moniliophthora roreri</name>
    <name type="common">Frosty pod rot fungus</name>
    <name type="synonym">Monilia roreri</name>
    <dbReference type="NCBI Taxonomy" id="221103"/>
    <lineage>
        <taxon>Eukaryota</taxon>
        <taxon>Fungi</taxon>
        <taxon>Dikarya</taxon>
        <taxon>Basidiomycota</taxon>
        <taxon>Agaricomycotina</taxon>
        <taxon>Agaricomycetes</taxon>
        <taxon>Agaricomycetidae</taxon>
        <taxon>Agaricales</taxon>
        <taxon>Marasmiineae</taxon>
        <taxon>Marasmiaceae</taxon>
        <taxon>Moniliophthora</taxon>
    </lineage>
</organism>
<proteinExistence type="predicted"/>
<dbReference type="Pfam" id="PF12937">
    <property type="entry name" value="F-box-like"/>
    <property type="match status" value="1"/>
</dbReference>
<name>A0A0W0FZW5_MONRR</name>
<protein>
    <recommendedName>
        <fullName evidence="1">F-box domain-containing protein</fullName>
    </recommendedName>
</protein>